<evidence type="ECO:0000256" key="3">
    <source>
        <dbReference type="ARBA" id="ARBA00023015"/>
    </source>
</evidence>
<dbReference type="OrthoDB" id="2143914at2759"/>
<dbReference type="AlphaFoldDB" id="A0A6P6TDL3"/>
<keyword evidence="6" id="KW-0539">Nucleus</keyword>
<reference evidence="10" key="1">
    <citation type="journal article" date="2025" name="Foods">
        <title>Unveiling the Microbial Signatures of Arabica Coffee Cherries: Insights into Ripeness Specific Diversity, Functional Traits, and Implications for Quality and Safety.</title>
        <authorList>
            <consortium name="RefSeq"/>
            <person name="Tenea G.N."/>
            <person name="Cifuentes V."/>
            <person name="Reyes P."/>
            <person name="Cevallos-Vallejos M."/>
        </authorList>
    </citation>
    <scope>NUCLEOTIDE SEQUENCE [LARGE SCALE GENOMIC DNA]</scope>
</reference>
<accession>A0A6P6TDL3</accession>
<feature type="domain" description="HTH myb-type" evidence="9">
    <location>
        <begin position="9"/>
        <end position="65"/>
    </location>
</feature>
<dbReference type="InterPro" id="IPR001005">
    <property type="entry name" value="SANT/Myb"/>
</dbReference>
<feature type="domain" description="HTH myb-type" evidence="9">
    <location>
        <begin position="66"/>
        <end position="116"/>
    </location>
</feature>
<evidence type="ECO:0000313" key="11">
    <source>
        <dbReference type="RefSeq" id="XP_027076523.1"/>
    </source>
</evidence>
<evidence type="ECO:0000256" key="7">
    <source>
        <dbReference type="SAM" id="MobiDB-lite"/>
    </source>
</evidence>
<dbReference type="FunFam" id="1.10.10.60:FF:000645">
    <property type="entry name" value="Os07g0634900 protein"/>
    <property type="match status" value="1"/>
</dbReference>
<gene>
    <name evidence="11" type="primary">LOC113700204</name>
</gene>
<keyword evidence="2" id="KW-0677">Repeat</keyword>
<sequence>MGRPPCCDKANVKRGPWTPEEDAKILAYVSRHGIGNWTLVPQKAGLNRCGKSCRLRWTNYLRPDLKHDNFTPEEEECILELHRTIGSRWSWIAKQLPGRTDNDVKNYWNTKLKKKLFNMGIDPVTHKPFSQIFTEFGKLGNLPSTINQNALLNTEPRIKPEPLLLPQKFPNANNLQIIEQYGRTLSGNFLGQAASQLQINGQETLILPHLLGGISTSASSPSSSSSVMNFGSQSFPCEPPQLQKSPSSPSNWNETILVDPFPSTGIEQNEEDYKIRGISSPDDISSAVVQEETPLHAATCIIENEVNDKAGVSCYGLKPEPEAMRYMESSSSAADSFLESILASDSQLRLEFPELLDGFCDY</sequence>
<dbReference type="PANTHER" id="PTHR47994:SF5">
    <property type="entry name" value="F14D16.11-RELATED"/>
    <property type="match status" value="1"/>
</dbReference>
<dbReference type="SUPFAM" id="SSF46689">
    <property type="entry name" value="Homeodomain-like"/>
    <property type="match status" value="1"/>
</dbReference>
<dbReference type="PROSITE" id="PS50090">
    <property type="entry name" value="MYB_LIKE"/>
    <property type="match status" value="2"/>
</dbReference>
<feature type="domain" description="Myb-like" evidence="8">
    <location>
        <begin position="62"/>
        <end position="112"/>
    </location>
</feature>
<dbReference type="SMART" id="SM00717">
    <property type="entry name" value="SANT"/>
    <property type="match status" value="2"/>
</dbReference>
<comment type="subcellular location">
    <subcellularLocation>
        <location evidence="1">Nucleus</location>
    </subcellularLocation>
</comment>
<dbReference type="PANTHER" id="PTHR47994">
    <property type="entry name" value="F14D16.11-RELATED"/>
    <property type="match status" value="1"/>
</dbReference>
<keyword evidence="3" id="KW-0805">Transcription regulation</keyword>
<dbReference type="InterPro" id="IPR017930">
    <property type="entry name" value="Myb_dom"/>
</dbReference>
<dbReference type="GO" id="GO:0003677">
    <property type="term" value="F:DNA binding"/>
    <property type="evidence" value="ECO:0007669"/>
    <property type="project" value="UniProtKB-KW"/>
</dbReference>
<feature type="region of interest" description="Disordered" evidence="7">
    <location>
        <begin position="222"/>
        <end position="250"/>
    </location>
</feature>
<evidence type="ECO:0000256" key="2">
    <source>
        <dbReference type="ARBA" id="ARBA00022737"/>
    </source>
</evidence>
<evidence type="ECO:0000313" key="10">
    <source>
        <dbReference type="Proteomes" id="UP001652660"/>
    </source>
</evidence>
<dbReference type="FunFam" id="1.10.10.60:FF:000015">
    <property type="entry name" value="Transcription factor RAX3"/>
    <property type="match status" value="1"/>
</dbReference>
<evidence type="ECO:0000259" key="8">
    <source>
        <dbReference type="PROSITE" id="PS50090"/>
    </source>
</evidence>
<dbReference type="InterPro" id="IPR015495">
    <property type="entry name" value="Myb_TF_plants"/>
</dbReference>
<dbReference type="Pfam" id="PF00249">
    <property type="entry name" value="Myb_DNA-binding"/>
    <property type="match status" value="2"/>
</dbReference>
<dbReference type="CDD" id="cd00167">
    <property type="entry name" value="SANT"/>
    <property type="match status" value="2"/>
</dbReference>
<evidence type="ECO:0000256" key="4">
    <source>
        <dbReference type="ARBA" id="ARBA00023125"/>
    </source>
</evidence>
<dbReference type="GeneID" id="113700204"/>
<evidence type="ECO:0000256" key="6">
    <source>
        <dbReference type="ARBA" id="ARBA00023242"/>
    </source>
</evidence>
<keyword evidence="5" id="KW-0804">Transcription</keyword>
<protein>
    <submittedName>
        <fullName evidence="11">Transcription factor MYB35</fullName>
    </submittedName>
</protein>
<evidence type="ECO:0000256" key="5">
    <source>
        <dbReference type="ARBA" id="ARBA00023163"/>
    </source>
</evidence>
<reference evidence="11" key="2">
    <citation type="submission" date="2025-08" db="UniProtKB">
        <authorList>
            <consortium name="RefSeq"/>
        </authorList>
    </citation>
    <scope>IDENTIFICATION</scope>
    <source>
        <tissue evidence="11">Leaves</tissue>
    </source>
</reference>
<dbReference type="GO" id="GO:0005634">
    <property type="term" value="C:nucleus"/>
    <property type="evidence" value="ECO:0007669"/>
    <property type="project" value="UniProtKB-SubCell"/>
</dbReference>
<proteinExistence type="predicted"/>
<dbReference type="InterPro" id="IPR009057">
    <property type="entry name" value="Homeodomain-like_sf"/>
</dbReference>
<keyword evidence="4" id="KW-0238">DNA-binding</keyword>
<name>A0A6P6TDL3_COFAR</name>
<dbReference type="Proteomes" id="UP001652660">
    <property type="component" value="Chromosome 7c"/>
</dbReference>
<dbReference type="RefSeq" id="XP_027076523.1">
    <property type="nucleotide sequence ID" value="XM_027220722.2"/>
</dbReference>
<dbReference type="Gene3D" id="1.10.10.60">
    <property type="entry name" value="Homeodomain-like"/>
    <property type="match status" value="2"/>
</dbReference>
<organism evidence="10 11">
    <name type="scientific">Coffea arabica</name>
    <name type="common">Arabian coffee</name>
    <dbReference type="NCBI Taxonomy" id="13443"/>
    <lineage>
        <taxon>Eukaryota</taxon>
        <taxon>Viridiplantae</taxon>
        <taxon>Streptophyta</taxon>
        <taxon>Embryophyta</taxon>
        <taxon>Tracheophyta</taxon>
        <taxon>Spermatophyta</taxon>
        <taxon>Magnoliopsida</taxon>
        <taxon>eudicotyledons</taxon>
        <taxon>Gunneridae</taxon>
        <taxon>Pentapetalae</taxon>
        <taxon>asterids</taxon>
        <taxon>lamiids</taxon>
        <taxon>Gentianales</taxon>
        <taxon>Rubiaceae</taxon>
        <taxon>Ixoroideae</taxon>
        <taxon>Gardenieae complex</taxon>
        <taxon>Bertiereae - Coffeeae clade</taxon>
        <taxon>Coffeeae</taxon>
        <taxon>Coffea</taxon>
    </lineage>
</organism>
<feature type="domain" description="Myb-like" evidence="8">
    <location>
        <begin position="9"/>
        <end position="61"/>
    </location>
</feature>
<evidence type="ECO:0000256" key="1">
    <source>
        <dbReference type="ARBA" id="ARBA00004123"/>
    </source>
</evidence>
<evidence type="ECO:0000259" key="9">
    <source>
        <dbReference type="PROSITE" id="PS51294"/>
    </source>
</evidence>
<dbReference type="PROSITE" id="PS51294">
    <property type="entry name" value="HTH_MYB"/>
    <property type="match status" value="2"/>
</dbReference>
<keyword evidence="10" id="KW-1185">Reference proteome</keyword>